<dbReference type="Proteomes" id="UP000441523">
    <property type="component" value="Unassembled WGS sequence"/>
</dbReference>
<dbReference type="InterPro" id="IPR013656">
    <property type="entry name" value="PAS_4"/>
</dbReference>
<dbReference type="Pfam" id="PF08447">
    <property type="entry name" value="PAS_3"/>
    <property type="match status" value="1"/>
</dbReference>
<dbReference type="SMART" id="SM00091">
    <property type="entry name" value="PAS"/>
    <property type="match status" value="2"/>
</dbReference>
<dbReference type="InterPro" id="IPR000700">
    <property type="entry name" value="PAS-assoc_C"/>
</dbReference>
<dbReference type="Pfam" id="PF08448">
    <property type="entry name" value="PAS_4"/>
    <property type="match status" value="1"/>
</dbReference>
<feature type="domain" description="PAC" evidence="4">
    <location>
        <begin position="85"/>
        <end position="137"/>
    </location>
</feature>
<evidence type="ECO:0000259" key="3">
    <source>
        <dbReference type="PROSITE" id="PS50112"/>
    </source>
</evidence>
<organism evidence="5 6">
    <name type="scientific">Methylobacterium planeticum</name>
    <dbReference type="NCBI Taxonomy" id="2615211"/>
    <lineage>
        <taxon>Bacteria</taxon>
        <taxon>Pseudomonadati</taxon>
        <taxon>Pseudomonadota</taxon>
        <taxon>Alphaproteobacteria</taxon>
        <taxon>Hyphomicrobiales</taxon>
        <taxon>Methylobacteriaceae</taxon>
        <taxon>Methylobacterium</taxon>
    </lineage>
</organism>
<feature type="domain" description="Methyl-accepting transducer" evidence="2">
    <location>
        <begin position="289"/>
        <end position="479"/>
    </location>
</feature>
<evidence type="ECO:0000259" key="2">
    <source>
        <dbReference type="PROSITE" id="PS50111"/>
    </source>
</evidence>
<gene>
    <name evidence="5" type="ORF">F6X51_15270</name>
</gene>
<dbReference type="GO" id="GO:0016020">
    <property type="term" value="C:membrane"/>
    <property type="evidence" value="ECO:0007669"/>
    <property type="project" value="InterPro"/>
</dbReference>
<dbReference type="Gene3D" id="3.30.450.20">
    <property type="entry name" value="PAS domain"/>
    <property type="match status" value="2"/>
</dbReference>
<proteinExistence type="predicted"/>
<dbReference type="InterPro" id="IPR013655">
    <property type="entry name" value="PAS_fold_3"/>
</dbReference>
<dbReference type="InterPro" id="IPR035965">
    <property type="entry name" value="PAS-like_dom_sf"/>
</dbReference>
<dbReference type="SUPFAM" id="SSF55785">
    <property type="entry name" value="PYP-like sensor domain (PAS domain)"/>
    <property type="match status" value="2"/>
</dbReference>
<keyword evidence="6" id="KW-1185">Reference proteome</keyword>
<reference evidence="5 6" key="1">
    <citation type="submission" date="2019-09" db="EMBL/GenBank/DDBJ databases">
        <title>YIM 132548 draft genome.</title>
        <authorList>
            <person name="Jiang L."/>
        </authorList>
    </citation>
    <scope>NUCLEOTIDE SEQUENCE [LARGE SCALE GENOMIC DNA]</scope>
    <source>
        <strain evidence="5 6">YIM 132548</strain>
    </source>
</reference>
<dbReference type="PANTHER" id="PTHR24422">
    <property type="entry name" value="CHEMOTAXIS PROTEIN METHYLTRANSFERASE"/>
    <property type="match status" value="1"/>
</dbReference>
<dbReference type="RefSeq" id="WP_150964533.1">
    <property type="nucleotide sequence ID" value="NZ_VZZJ01000012.1"/>
</dbReference>
<evidence type="ECO:0000259" key="4">
    <source>
        <dbReference type="PROSITE" id="PS50113"/>
    </source>
</evidence>
<evidence type="ECO:0000313" key="6">
    <source>
        <dbReference type="Proteomes" id="UP000441523"/>
    </source>
</evidence>
<evidence type="ECO:0000256" key="1">
    <source>
        <dbReference type="PROSITE-ProRule" id="PRU00284"/>
    </source>
</evidence>
<feature type="domain" description="PAC" evidence="4">
    <location>
        <begin position="207"/>
        <end position="259"/>
    </location>
</feature>
<protein>
    <submittedName>
        <fullName evidence="5">PAS domain S-box protein</fullName>
    </submittedName>
</protein>
<sequence>MLFVQAQKASAAAIAKLAALDKSQGIIEFDLDGRILTANPNFLAVVGYTLEDVRGRHHSLFVEPADQESEMYRAFWSGLRRGAFQAGQYKRIGQGGREIWIEASYNPLLDRAGKPYRIIKFATDITRQKAQDADRQGQIDAIHKSQAVIAFDLDGNVLDANTNFLDVVGYTLAEIAGSHHSRFVEPAHGTSPDYAEFWAKLRRGEYQAGQFKRLGKDGRPIWIEASYNPILDASGRPYKVVKFATDITAQVALLADLRHLIEENFGGIDSALLRSDHEASAASQAAGATTGTVQTMAAAAEELASSVSEISAGMAKSRAATDRAHAEVRAAAEHTRRLSGAATAMGGIVGLIQTIAGQINLLALNATIESARAGAAGRGFAVVAQEVKSLAHQAARATEQIAGEIDRVQAVSKQVVDALGTIEGSVATMRDHVVGAAAAVEEQSAVTRDMSANMREAARAVAAISQNVLTISASVSQVSQAVATTKDAARVLAR</sequence>
<comment type="caution">
    <text evidence="5">The sequence shown here is derived from an EMBL/GenBank/DDBJ whole genome shotgun (WGS) entry which is preliminary data.</text>
</comment>
<dbReference type="PANTHER" id="PTHR24422:SF10">
    <property type="entry name" value="CHEMOTAXIS PROTEIN METHYLTRANSFERASE 2"/>
    <property type="match status" value="1"/>
</dbReference>
<accession>A0A6N6MQM9</accession>
<keyword evidence="1" id="KW-0807">Transducer</keyword>
<dbReference type="Pfam" id="PF00015">
    <property type="entry name" value="MCPsignal"/>
    <property type="match status" value="1"/>
</dbReference>
<dbReference type="Gene3D" id="1.10.287.950">
    <property type="entry name" value="Methyl-accepting chemotaxis protein"/>
    <property type="match status" value="1"/>
</dbReference>
<dbReference type="NCBIfam" id="TIGR00229">
    <property type="entry name" value="sensory_box"/>
    <property type="match status" value="2"/>
</dbReference>
<dbReference type="EMBL" id="VZZJ01000012">
    <property type="protein sequence ID" value="KAB1072643.1"/>
    <property type="molecule type" value="Genomic_DNA"/>
</dbReference>
<dbReference type="PROSITE" id="PS50113">
    <property type="entry name" value="PAC"/>
    <property type="match status" value="2"/>
</dbReference>
<feature type="domain" description="PAS" evidence="3">
    <location>
        <begin position="148"/>
        <end position="186"/>
    </location>
</feature>
<dbReference type="SMART" id="SM00283">
    <property type="entry name" value="MA"/>
    <property type="match status" value="1"/>
</dbReference>
<dbReference type="PROSITE" id="PS50112">
    <property type="entry name" value="PAS"/>
    <property type="match status" value="2"/>
</dbReference>
<name>A0A6N6MQM9_9HYPH</name>
<dbReference type="InterPro" id="IPR001610">
    <property type="entry name" value="PAC"/>
</dbReference>
<dbReference type="SUPFAM" id="SSF58104">
    <property type="entry name" value="Methyl-accepting chemotaxis protein (MCP) signaling domain"/>
    <property type="match status" value="1"/>
</dbReference>
<dbReference type="CDD" id="cd00130">
    <property type="entry name" value="PAS"/>
    <property type="match status" value="2"/>
</dbReference>
<dbReference type="GO" id="GO:0007165">
    <property type="term" value="P:signal transduction"/>
    <property type="evidence" value="ECO:0007669"/>
    <property type="project" value="UniProtKB-KW"/>
</dbReference>
<dbReference type="SMART" id="SM00086">
    <property type="entry name" value="PAC"/>
    <property type="match status" value="2"/>
</dbReference>
<dbReference type="PROSITE" id="PS50111">
    <property type="entry name" value="CHEMOTAXIS_TRANSDUC_2"/>
    <property type="match status" value="1"/>
</dbReference>
<dbReference type="AlphaFoldDB" id="A0A6N6MQM9"/>
<dbReference type="InterPro" id="IPR004089">
    <property type="entry name" value="MCPsignal_dom"/>
</dbReference>
<dbReference type="InterPro" id="IPR050903">
    <property type="entry name" value="Bact_Chemotaxis_MeTrfase"/>
</dbReference>
<dbReference type="InterPro" id="IPR000014">
    <property type="entry name" value="PAS"/>
</dbReference>
<evidence type="ECO:0000313" key="5">
    <source>
        <dbReference type="EMBL" id="KAB1072643.1"/>
    </source>
</evidence>
<feature type="domain" description="PAS" evidence="3">
    <location>
        <begin position="26"/>
        <end position="68"/>
    </location>
</feature>